<comment type="caution">
    <text evidence="1">The sequence shown here is derived from an EMBL/GenBank/DDBJ whole genome shotgun (WGS) entry which is preliminary data.</text>
</comment>
<gene>
    <name evidence="1" type="ORF">HHI36_023447</name>
</gene>
<proteinExistence type="predicted"/>
<accession>A0ABD2PGR9</accession>
<dbReference type="Proteomes" id="UP001516400">
    <property type="component" value="Unassembled WGS sequence"/>
</dbReference>
<reference evidence="1 2" key="1">
    <citation type="journal article" date="2021" name="BMC Biol.">
        <title>Horizontally acquired antibacterial genes associated with adaptive radiation of ladybird beetles.</title>
        <authorList>
            <person name="Li H.S."/>
            <person name="Tang X.F."/>
            <person name="Huang Y.H."/>
            <person name="Xu Z.Y."/>
            <person name="Chen M.L."/>
            <person name="Du X.Y."/>
            <person name="Qiu B.Y."/>
            <person name="Chen P.T."/>
            <person name="Zhang W."/>
            <person name="Slipinski A."/>
            <person name="Escalona H.E."/>
            <person name="Waterhouse R.M."/>
            <person name="Zwick A."/>
            <person name="Pang H."/>
        </authorList>
    </citation>
    <scope>NUCLEOTIDE SEQUENCE [LARGE SCALE GENOMIC DNA]</scope>
    <source>
        <strain evidence="1">SYSU2018</strain>
    </source>
</reference>
<keyword evidence="2" id="KW-1185">Reference proteome</keyword>
<sequence length="179" mass="21296">MEMVRWDDLRTEKDVDTVATILIRKITQYMKKNTSTRSANRRRIAKNGWNTTGLLKSVNRKNELYKKLMREPNNQELKMQYIYYRNLVQKLIERAKKNYTQKQIVKANHRSKVLWNLVQESCNESKPITNIEELEGQNEVEGVEKIFEEFKYHKAPGQDGIRAKILKKVKKEVSEPLRI</sequence>
<evidence type="ECO:0000313" key="2">
    <source>
        <dbReference type="Proteomes" id="UP001516400"/>
    </source>
</evidence>
<dbReference type="AlphaFoldDB" id="A0ABD2PGR9"/>
<evidence type="ECO:0008006" key="3">
    <source>
        <dbReference type="Google" id="ProtNLM"/>
    </source>
</evidence>
<organism evidence="1 2">
    <name type="scientific">Cryptolaemus montrouzieri</name>
    <dbReference type="NCBI Taxonomy" id="559131"/>
    <lineage>
        <taxon>Eukaryota</taxon>
        <taxon>Metazoa</taxon>
        <taxon>Ecdysozoa</taxon>
        <taxon>Arthropoda</taxon>
        <taxon>Hexapoda</taxon>
        <taxon>Insecta</taxon>
        <taxon>Pterygota</taxon>
        <taxon>Neoptera</taxon>
        <taxon>Endopterygota</taxon>
        <taxon>Coleoptera</taxon>
        <taxon>Polyphaga</taxon>
        <taxon>Cucujiformia</taxon>
        <taxon>Coccinelloidea</taxon>
        <taxon>Coccinellidae</taxon>
        <taxon>Scymninae</taxon>
        <taxon>Scymnini</taxon>
        <taxon>Cryptolaemus</taxon>
    </lineage>
</organism>
<dbReference type="EMBL" id="JABFTP020000186">
    <property type="protein sequence ID" value="KAL3290078.1"/>
    <property type="molecule type" value="Genomic_DNA"/>
</dbReference>
<name>A0ABD2PGR9_9CUCU</name>
<evidence type="ECO:0000313" key="1">
    <source>
        <dbReference type="EMBL" id="KAL3290078.1"/>
    </source>
</evidence>
<protein>
    <recommendedName>
        <fullName evidence="3">Endonuclease-reverse transcriptase</fullName>
    </recommendedName>
</protein>